<evidence type="ECO:0000256" key="3">
    <source>
        <dbReference type="ARBA" id="ARBA00022679"/>
    </source>
</evidence>
<keyword evidence="4" id="KW-0658">Purine biosynthesis</keyword>
<dbReference type="GO" id="GO:0006189">
    <property type="term" value="P:'de novo' IMP biosynthetic process"/>
    <property type="evidence" value="ECO:0007669"/>
    <property type="project" value="TreeGrafter"/>
</dbReference>
<dbReference type="PANTHER" id="PTHR43369:SF2">
    <property type="entry name" value="PHOSPHORIBOSYLGLYCINAMIDE FORMYLTRANSFERASE"/>
    <property type="match status" value="1"/>
</dbReference>
<dbReference type="EC" id="2.1.2.2" evidence="2"/>
<dbReference type="GO" id="GO:0004644">
    <property type="term" value="F:phosphoribosylglycinamide formyltransferase activity"/>
    <property type="evidence" value="ECO:0007669"/>
    <property type="project" value="UniProtKB-EC"/>
</dbReference>
<dbReference type="InterPro" id="IPR002376">
    <property type="entry name" value="Formyl_transf_N"/>
</dbReference>
<dbReference type="SUPFAM" id="SSF53328">
    <property type="entry name" value="Formyltransferase"/>
    <property type="match status" value="1"/>
</dbReference>
<organism evidence="6 7">
    <name type="scientific">Candidatus Nomurabacteria bacterium GW2011_GWB1_37_5</name>
    <dbReference type="NCBI Taxonomy" id="1618742"/>
    <lineage>
        <taxon>Bacteria</taxon>
        <taxon>Candidatus Nomuraibacteriota</taxon>
    </lineage>
</organism>
<dbReference type="EMBL" id="LBTF01000005">
    <property type="protein sequence ID" value="KKQ35777.1"/>
    <property type="molecule type" value="Genomic_DNA"/>
</dbReference>
<accession>A0A0G0H0Q1</accession>
<evidence type="ECO:0000313" key="7">
    <source>
        <dbReference type="Proteomes" id="UP000033876"/>
    </source>
</evidence>
<dbReference type="InterPro" id="IPR036477">
    <property type="entry name" value="Formyl_transf_N_sf"/>
</dbReference>
<dbReference type="Gene3D" id="3.40.50.170">
    <property type="entry name" value="Formyl transferase, N-terminal domain"/>
    <property type="match status" value="1"/>
</dbReference>
<protein>
    <recommendedName>
        <fullName evidence="2">phosphoribosylglycinamide formyltransferase 1</fullName>
        <ecNumber evidence="2">2.1.2.2</ecNumber>
    </recommendedName>
</protein>
<comment type="pathway">
    <text evidence="1">Purine metabolism; IMP biosynthesis via de novo pathway; N(2)-formyl-N(1)-(5-phospho-D-ribosyl)glycinamide from N(1)-(5-phospho-D-ribosyl)glycinamide (10-formyl THF route): step 1/1.</text>
</comment>
<reference evidence="6 7" key="1">
    <citation type="journal article" date="2015" name="Nature">
        <title>rRNA introns, odd ribosomes, and small enigmatic genomes across a large radiation of phyla.</title>
        <authorList>
            <person name="Brown C.T."/>
            <person name="Hug L.A."/>
            <person name="Thomas B.C."/>
            <person name="Sharon I."/>
            <person name="Castelle C.J."/>
            <person name="Singh A."/>
            <person name="Wilkins M.J."/>
            <person name="Williams K.H."/>
            <person name="Banfield J.F."/>
        </authorList>
    </citation>
    <scope>NUCLEOTIDE SEQUENCE [LARGE SCALE GENOMIC DNA]</scope>
</reference>
<dbReference type="Proteomes" id="UP000033876">
    <property type="component" value="Unassembled WGS sequence"/>
</dbReference>
<feature type="domain" description="Formyl transferase N-terminal" evidence="5">
    <location>
        <begin position="17"/>
        <end position="185"/>
    </location>
</feature>
<dbReference type="AlphaFoldDB" id="A0A0G0H0Q1"/>
<dbReference type="PATRIC" id="fig|1618742.3.peg.163"/>
<dbReference type="GO" id="GO:0005737">
    <property type="term" value="C:cytoplasm"/>
    <property type="evidence" value="ECO:0007669"/>
    <property type="project" value="TreeGrafter"/>
</dbReference>
<evidence type="ECO:0000259" key="5">
    <source>
        <dbReference type="Pfam" id="PF00551"/>
    </source>
</evidence>
<dbReference type="PANTHER" id="PTHR43369">
    <property type="entry name" value="PHOSPHORIBOSYLGLYCINAMIDE FORMYLTRANSFERASE"/>
    <property type="match status" value="1"/>
</dbReference>
<keyword evidence="3 6" id="KW-0808">Transferase</keyword>
<evidence type="ECO:0000256" key="2">
    <source>
        <dbReference type="ARBA" id="ARBA00012254"/>
    </source>
</evidence>
<evidence type="ECO:0000313" key="6">
    <source>
        <dbReference type="EMBL" id="KKQ35777.1"/>
    </source>
</evidence>
<evidence type="ECO:0000256" key="1">
    <source>
        <dbReference type="ARBA" id="ARBA00005054"/>
    </source>
</evidence>
<proteinExistence type="predicted"/>
<name>A0A0G0H0Q1_9BACT</name>
<dbReference type="Pfam" id="PF00551">
    <property type="entry name" value="Formyl_trans_N"/>
    <property type="match status" value="1"/>
</dbReference>
<evidence type="ECO:0000256" key="4">
    <source>
        <dbReference type="ARBA" id="ARBA00022755"/>
    </source>
</evidence>
<gene>
    <name evidence="6" type="ORF">US50_C0005G0013</name>
</gene>
<comment type="caution">
    <text evidence="6">The sequence shown here is derived from an EMBL/GenBank/DDBJ whole genome shotgun (WGS) entry which is preliminary data.</text>
</comment>
<sequence>MENTKPKLVIFASGSKTGGGSGFEKLVLAQREGILNADIAAVVSNHENGGVREKADRLGINFIHFPGPFTADAYQEILNKIGAEFVSLSGWLKLVAGLDPRKTFNIHPGPLPRFGGKGMYGHHVHKAVMDAYRKGEVKNSEITMHFVTPEYDKGPTFFKLPIEIFFDDTAETLGKRANEAEHKYQPYITDLIVNGKISWDGINPDSLQVPIGYKFI</sequence>